<evidence type="ECO:0000256" key="3">
    <source>
        <dbReference type="ARBA" id="ARBA00023295"/>
    </source>
</evidence>
<protein>
    <recommendedName>
        <fullName evidence="4">Trehalase</fullName>
        <ecNumber evidence="4">3.2.1.28</ecNumber>
    </recommendedName>
    <alternativeName>
        <fullName evidence="4">Alpha-trehalose glucohydrolase</fullName>
    </alternativeName>
</protein>
<dbReference type="RefSeq" id="XP_011130393.1">
    <property type="nucleotide sequence ID" value="XM_011132091.1"/>
</dbReference>
<proteinExistence type="inferred from homology"/>
<comment type="similarity">
    <text evidence="1 4">Belongs to the glycosyl hydrolase 37 family.</text>
</comment>
<keyword evidence="6" id="KW-1185">Reference proteome</keyword>
<keyword evidence="2 4" id="KW-0378">Hydrolase</keyword>
<comment type="caution">
    <text evidence="5">The sequence shown here is derived from an EMBL/GenBank/DDBJ whole genome shotgun (WGS) entry which is preliminary data.</text>
</comment>
<organism evidence="5 6">
    <name type="scientific">Gregarina niphandrodes</name>
    <name type="common">Septate eugregarine</name>
    <dbReference type="NCBI Taxonomy" id="110365"/>
    <lineage>
        <taxon>Eukaryota</taxon>
        <taxon>Sar</taxon>
        <taxon>Alveolata</taxon>
        <taxon>Apicomplexa</taxon>
        <taxon>Conoidasida</taxon>
        <taxon>Gregarinasina</taxon>
        <taxon>Eugregarinorida</taxon>
        <taxon>Gregarinidae</taxon>
        <taxon>Gregarina</taxon>
    </lineage>
</organism>
<gene>
    <name evidence="5" type="ORF">GNI_073140</name>
</gene>
<evidence type="ECO:0000256" key="2">
    <source>
        <dbReference type="ARBA" id="ARBA00022801"/>
    </source>
</evidence>
<dbReference type="SUPFAM" id="SSF48208">
    <property type="entry name" value="Six-hairpin glycosidases"/>
    <property type="match status" value="1"/>
</dbReference>
<dbReference type="Gene3D" id="1.50.10.10">
    <property type="match status" value="1"/>
</dbReference>
<sequence length="670" mass="76918">MFYNYLIKAFLSDQSLFSDVKAIVDCPLKCDPAEVIRACRDKVPPREIMALLHTPGADLTFPVLTIPESLRYGRNRFLERLTDAKSVARRRPRRTTIGYSSGSEEVLKNMGRRNSLYSSKPVDMAQLLDMASDTAEAIEREGNKRLQALQAEDSKEVVAYGEEDVVTKKADDPTRERMLKQYYARLQVLGTSLIQIWTRFYRQVSPTWAQDRNSLIPLPKPFIVPGGRFIEIYYWDSYWIIRGLLSSGLIDVARDAIENFLYMVERFGFIPNGSRKYYQDRSQPPFLSTMIRAYWNSTGDKEFIANAFPLLDKEYQFWMNERLGHAVNLQMPDPANPSKTTHCVLNRFYSLEVTPRPESYRIDEITGRLYLEYKGAAESLEEHYRAVRAGAESGWDFSSRWLRPAIEGLGESGIRPDHRIDQELHKLCLIDIDTCNVIPCDLNGILFAMENDLSFFAELLGHHVQAQAYQAAAAKRRAAMLHFNWDPEQERWMDYDMKTQRLSKVISAASFIPLWADVNPEPMDDKRRMQLASNLSPIIRPYGIVSTHVRAGLQWDSPNVWACSHHIAVDFMCGGRFWETTKKAEDDNGPAMQLGINWASRFVNTVLDRFEFRGTCSEKYHCYRPGKSGMDGEYVTQEGFGWTNGAVLDFLEKFGTRLSPQGLYAAPRPY</sequence>
<dbReference type="PANTHER" id="PTHR23403:SF1">
    <property type="entry name" value="TREHALASE"/>
    <property type="match status" value="1"/>
</dbReference>
<dbReference type="Pfam" id="PF01204">
    <property type="entry name" value="Trehalase"/>
    <property type="match status" value="1"/>
</dbReference>
<comment type="catalytic activity">
    <reaction evidence="4">
        <text>alpha,alpha-trehalose + H2O = alpha-D-glucose + beta-D-glucose</text>
        <dbReference type="Rhea" id="RHEA:32675"/>
        <dbReference type="ChEBI" id="CHEBI:15377"/>
        <dbReference type="ChEBI" id="CHEBI:15903"/>
        <dbReference type="ChEBI" id="CHEBI:16551"/>
        <dbReference type="ChEBI" id="CHEBI:17925"/>
        <dbReference type="EC" id="3.2.1.28"/>
    </reaction>
</comment>
<dbReference type="VEuPathDB" id="CryptoDB:GNI_073140"/>
<dbReference type="GeneID" id="22912678"/>
<evidence type="ECO:0000313" key="6">
    <source>
        <dbReference type="Proteomes" id="UP000019763"/>
    </source>
</evidence>
<keyword evidence="3 4" id="KW-0326">Glycosidase</keyword>
<evidence type="ECO:0000256" key="1">
    <source>
        <dbReference type="ARBA" id="ARBA00005615"/>
    </source>
</evidence>
<dbReference type="PRINTS" id="PR00744">
    <property type="entry name" value="GLHYDRLASE37"/>
</dbReference>
<dbReference type="eggNOG" id="KOG0602">
    <property type="taxonomic scope" value="Eukaryota"/>
</dbReference>
<name>A0A023B759_GRENI</name>
<dbReference type="GO" id="GO:0005993">
    <property type="term" value="P:trehalose catabolic process"/>
    <property type="evidence" value="ECO:0007669"/>
    <property type="project" value="TreeGrafter"/>
</dbReference>
<dbReference type="InterPro" id="IPR008928">
    <property type="entry name" value="6-hairpin_glycosidase_sf"/>
</dbReference>
<dbReference type="OMA" id="YMVDNHG"/>
<dbReference type="GO" id="GO:0004555">
    <property type="term" value="F:alpha,alpha-trehalase activity"/>
    <property type="evidence" value="ECO:0007669"/>
    <property type="project" value="UniProtKB-EC"/>
</dbReference>
<accession>A0A023B759</accession>
<dbReference type="EMBL" id="AFNH02000548">
    <property type="protein sequence ID" value="EZG67006.1"/>
    <property type="molecule type" value="Genomic_DNA"/>
</dbReference>
<reference evidence="5" key="1">
    <citation type="submission" date="2013-12" db="EMBL/GenBank/DDBJ databases">
        <authorList>
            <person name="Omoto C.K."/>
            <person name="Sibley D."/>
            <person name="Venepally P."/>
            <person name="Hadjithomas M."/>
            <person name="Karamycheva S."/>
            <person name="Brunk B."/>
            <person name="Roos D."/>
            <person name="Caler E."/>
            <person name="Lorenzi H."/>
        </authorList>
    </citation>
    <scope>NUCLEOTIDE SEQUENCE</scope>
</reference>
<dbReference type="OrthoDB" id="3542292at2759"/>
<dbReference type="InterPro" id="IPR012341">
    <property type="entry name" value="6hp_glycosidase-like_sf"/>
</dbReference>
<dbReference type="AlphaFoldDB" id="A0A023B759"/>
<dbReference type="InterPro" id="IPR018232">
    <property type="entry name" value="Glyco_hydro_37_CS"/>
</dbReference>
<dbReference type="PANTHER" id="PTHR23403">
    <property type="entry name" value="TREHALASE"/>
    <property type="match status" value="1"/>
</dbReference>
<dbReference type="PROSITE" id="PS00927">
    <property type="entry name" value="TREHALASE_1"/>
    <property type="match status" value="1"/>
</dbReference>
<evidence type="ECO:0000256" key="4">
    <source>
        <dbReference type="RuleBase" id="RU361180"/>
    </source>
</evidence>
<dbReference type="Proteomes" id="UP000019763">
    <property type="component" value="Unassembled WGS sequence"/>
</dbReference>
<dbReference type="EC" id="3.2.1.28" evidence="4"/>
<dbReference type="InterPro" id="IPR001661">
    <property type="entry name" value="Glyco_hydro_37"/>
</dbReference>
<evidence type="ECO:0000313" key="5">
    <source>
        <dbReference type="EMBL" id="EZG67006.1"/>
    </source>
</evidence>